<evidence type="ECO:0000256" key="3">
    <source>
        <dbReference type="SAM" id="Phobius"/>
    </source>
</evidence>
<evidence type="ECO:0000313" key="4">
    <source>
        <dbReference type="EMBL" id="MBW4547182.1"/>
    </source>
</evidence>
<feature type="compositionally biased region" description="Low complexity" evidence="2">
    <location>
        <begin position="125"/>
        <end position="137"/>
    </location>
</feature>
<evidence type="ECO:0000256" key="1">
    <source>
        <dbReference type="SAM" id="Coils"/>
    </source>
</evidence>
<sequence>MSDGMAFLTGAAFAGVAVLFMIKGGDNIVANGLTPARQLPIAQANPSNPYDPYMATPPMATPTSPSSSLYDVERQRLDAERLRAMLEQQRTETEQLKAQLQNQQMLIEKLTTQTDPTARPAWSRPTSTPTPIQPQQQEENSMVSGIVWALGGMAITISGGIVVVGALAVLARQQRPGRTTYVVQQPYNALPHTLQPRRRSEVMPAQIDDRRVDYVEYDR</sequence>
<feature type="coiled-coil region" evidence="1">
    <location>
        <begin position="72"/>
        <end position="113"/>
    </location>
</feature>
<keyword evidence="3" id="KW-0472">Membrane</keyword>
<keyword evidence="1" id="KW-0175">Coiled coil</keyword>
<feature type="transmembrane region" description="Helical" evidence="3">
    <location>
        <begin position="146"/>
        <end position="171"/>
    </location>
</feature>
<organism evidence="4 5">
    <name type="scientific">Symplocastrum torsivum CPER-KK1</name>
    <dbReference type="NCBI Taxonomy" id="450513"/>
    <lineage>
        <taxon>Bacteria</taxon>
        <taxon>Bacillati</taxon>
        <taxon>Cyanobacteriota</taxon>
        <taxon>Cyanophyceae</taxon>
        <taxon>Oscillatoriophycideae</taxon>
        <taxon>Oscillatoriales</taxon>
        <taxon>Microcoleaceae</taxon>
        <taxon>Symplocastrum</taxon>
    </lineage>
</organism>
<gene>
    <name evidence="4" type="ORF">KME25_22500</name>
</gene>
<reference evidence="4" key="1">
    <citation type="submission" date="2021-05" db="EMBL/GenBank/DDBJ databases">
        <authorList>
            <person name="Pietrasiak N."/>
            <person name="Ward R."/>
            <person name="Stajich J.E."/>
            <person name="Kurbessoian T."/>
        </authorList>
    </citation>
    <scope>NUCLEOTIDE SEQUENCE</scope>
    <source>
        <strain evidence="4">CPER-KK1</strain>
    </source>
</reference>
<keyword evidence="3" id="KW-1133">Transmembrane helix</keyword>
<name>A0A951UBQ0_9CYAN</name>
<proteinExistence type="predicted"/>
<evidence type="ECO:0008006" key="6">
    <source>
        <dbReference type="Google" id="ProtNLM"/>
    </source>
</evidence>
<evidence type="ECO:0000313" key="5">
    <source>
        <dbReference type="Proteomes" id="UP000753908"/>
    </source>
</evidence>
<dbReference type="AlphaFoldDB" id="A0A951UBQ0"/>
<protein>
    <recommendedName>
        <fullName evidence="6">Heterocyst differentiation related protein</fullName>
    </recommendedName>
</protein>
<dbReference type="EMBL" id="JAHHIF010000036">
    <property type="protein sequence ID" value="MBW4547182.1"/>
    <property type="molecule type" value="Genomic_DNA"/>
</dbReference>
<comment type="caution">
    <text evidence="4">The sequence shown here is derived from an EMBL/GenBank/DDBJ whole genome shotgun (WGS) entry which is preliminary data.</text>
</comment>
<feature type="region of interest" description="Disordered" evidence="2">
    <location>
        <begin position="114"/>
        <end position="139"/>
    </location>
</feature>
<reference evidence="4" key="2">
    <citation type="journal article" date="2022" name="Microbiol. Resour. Announc.">
        <title>Metagenome Sequencing to Explore Phylogenomics of Terrestrial Cyanobacteria.</title>
        <authorList>
            <person name="Ward R.D."/>
            <person name="Stajich J.E."/>
            <person name="Johansen J.R."/>
            <person name="Huntemann M."/>
            <person name="Clum A."/>
            <person name="Foster B."/>
            <person name="Foster B."/>
            <person name="Roux S."/>
            <person name="Palaniappan K."/>
            <person name="Varghese N."/>
            <person name="Mukherjee S."/>
            <person name="Reddy T.B.K."/>
            <person name="Daum C."/>
            <person name="Copeland A."/>
            <person name="Chen I.A."/>
            <person name="Ivanova N.N."/>
            <person name="Kyrpides N.C."/>
            <person name="Shapiro N."/>
            <person name="Eloe-Fadrosh E.A."/>
            <person name="Pietrasiak N."/>
        </authorList>
    </citation>
    <scope>NUCLEOTIDE SEQUENCE</scope>
    <source>
        <strain evidence="4">CPER-KK1</strain>
    </source>
</reference>
<dbReference type="Proteomes" id="UP000753908">
    <property type="component" value="Unassembled WGS sequence"/>
</dbReference>
<keyword evidence="3" id="KW-0812">Transmembrane</keyword>
<accession>A0A951UBQ0</accession>
<evidence type="ECO:0000256" key="2">
    <source>
        <dbReference type="SAM" id="MobiDB-lite"/>
    </source>
</evidence>